<comment type="similarity">
    <text evidence="5">Belongs to the Fanconi anemia protein FANCD2 family.</text>
</comment>
<gene>
    <name evidence="7" type="ORF">SAY87_014721</name>
</gene>
<evidence type="ECO:0000256" key="2">
    <source>
        <dbReference type="ARBA" id="ARBA00022499"/>
    </source>
</evidence>
<evidence type="ECO:0000313" key="8">
    <source>
        <dbReference type="Proteomes" id="UP001345219"/>
    </source>
</evidence>
<evidence type="ECO:0000256" key="6">
    <source>
        <dbReference type="SAM" id="MobiDB-lite"/>
    </source>
</evidence>
<feature type="compositionally biased region" description="Basic and acidic residues" evidence="6">
    <location>
        <begin position="923"/>
        <end position="933"/>
    </location>
</feature>
<feature type="region of interest" description="Disordered" evidence="6">
    <location>
        <begin position="863"/>
        <end position="885"/>
    </location>
</feature>
<organism evidence="7 8">
    <name type="scientific">Trapa incisa</name>
    <dbReference type="NCBI Taxonomy" id="236973"/>
    <lineage>
        <taxon>Eukaryota</taxon>
        <taxon>Viridiplantae</taxon>
        <taxon>Streptophyta</taxon>
        <taxon>Embryophyta</taxon>
        <taxon>Tracheophyta</taxon>
        <taxon>Spermatophyta</taxon>
        <taxon>Magnoliopsida</taxon>
        <taxon>eudicotyledons</taxon>
        <taxon>Gunneridae</taxon>
        <taxon>Pentapetalae</taxon>
        <taxon>rosids</taxon>
        <taxon>malvids</taxon>
        <taxon>Myrtales</taxon>
        <taxon>Lythraceae</taxon>
        <taxon>Trapa</taxon>
    </lineage>
</organism>
<dbReference type="InterPro" id="IPR029448">
    <property type="entry name" value="FANCD2"/>
</dbReference>
<feature type="compositionally biased region" description="Acidic residues" evidence="6">
    <location>
        <begin position="1469"/>
        <end position="1491"/>
    </location>
</feature>
<dbReference type="GO" id="GO:0000793">
    <property type="term" value="C:condensed chromosome"/>
    <property type="evidence" value="ECO:0007669"/>
    <property type="project" value="TreeGrafter"/>
</dbReference>
<dbReference type="Proteomes" id="UP001345219">
    <property type="component" value="Chromosome 12"/>
</dbReference>
<dbReference type="GO" id="GO:0070182">
    <property type="term" value="F:DNA polymerase binding"/>
    <property type="evidence" value="ECO:0007669"/>
    <property type="project" value="TreeGrafter"/>
</dbReference>
<dbReference type="GO" id="GO:1990918">
    <property type="term" value="P:double-strand break repair involved in meiotic recombination"/>
    <property type="evidence" value="ECO:0007669"/>
    <property type="project" value="TreeGrafter"/>
</dbReference>
<feature type="region of interest" description="Disordered" evidence="6">
    <location>
        <begin position="1463"/>
        <end position="1491"/>
    </location>
</feature>
<reference evidence="7 8" key="1">
    <citation type="journal article" date="2023" name="Hortic Res">
        <title>Pangenome of water caltrop reveals structural variations and asymmetric subgenome divergence after allopolyploidization.</title>
        <authorList>
            <person name="Zhang X."/>
            <person name="Chen Y."/>
            <person name="Wang L."/>
            <person name="Yuan Y."/>
            <person name="Fang M."/>
            <person name="Shi L."/>
            <person name="Lu R."/>
            <person name="Comes H.P."/>
            <person name="Ma Y."/>
            <person name="Chen Y."/>
            <person name="Huang G."/>
            <person name="Zhou Y."/>
            <person name="Zheng Z."/>
            <person name="Qiu Y."/>
        </authorList>
    </citation>
    <scope>NUCLEOTIDE SEQUENCE [LARGE SCALE GENOMIC DNA]</scope>
    <source>
        <tissue evidence="7">Roots</tissue>
    </source>
</reference>
<dbReference type="Pfam" id="PF14631">
    <property type="entry name" value="FancD2"/>
    <property type="match status" value="2"/>
</dbReference>
<keyword evidence="4" id="KW-0539">Nucleus</keyword>
<protein>
    <recommendedName>
        <fullName evidence="9">Fanconi anemia group D2 protein</fullName>
    </recommendedName>
</protein>
<feature type="region of interest" description="Disordered" evidence="6">
    <location>
        <begin position="1"/>
        <end position="43"/>
    </location>
</feature>
<evidence type="ECO:0008006" key="9">
    <source>
        <dbReference type="Google" id="ProtNLM"/>
    </source>
</evidence>
<feature type="compositionally biased region" description="Polar residues" evidence="6">
    <location>
        <begin position="905"/>
        <end position="922"/>
    </location>
</feature>
<comment type="subcellular location">
    <subcellularLocation>
        <location evidence="1">Nucleus</location>
    </subcellularLocation>
</comment>
<dbReference type="GO" id="GO:0005634">
    <property type="term" value="C:nucleus"/>
    <property type="evidence" value="ECO:0007669"/>
    <property type="project" value="UniProtKB-SubCell"/>
</dbReference>
<dbReference type="PANTHER" id="PTHR32086">
    <property type="entry name" value="FANCONI ANEMIA GROUP D2 PROTEIN"/>
    <property type="match status" value="1"/>
</dbReference>
<dbReference type="GO" id="GO:0007129">
    <property type="term" value="P:homologous chromosome pairing at meiosis"/>
    <property type="evidence" value="ECO:0007669"/>
    <property type="project" value="TreeGrafter"/>
</dbReference>
<keyword evidence="2" id="KW-1017">Isopeptide bond</keyword>
<feature type="region of interest" description="Disordered" evidence="6">
    <location>
        <begin position="904"/>
        <end position="933"/>
    </location>
</feature>
<dbReference type="PANTHER" id="PTHR32086:SF0">
    <property type="entry name" value="FANCONI ANEMIA GROUP D2 PROTEIN"/>
    <property type="match status" value="1"/>
</dbReference>
<accession>A0AAN7JLC7</accession>
<keyword evidence="8" id="KW-1185">Reference proteome</keyword>
<name>A0AAN7JLC7_9MYRT</name>
<evidence type="ECO:0000256" key="1">
    <source>
        <dbReference type="ARBA" id="ARBA00004123"/>
    </source>
</evidence>
<sequence>MVLLHQQGSSRKRQSSFNSPFPPPKIPKSASIDASASELPPRLQRSVDGASELSAVDKAAAILAEAGCTLLNTGEYPSLPSDSQKFRSHLQKMFATASIRSNFLSGFSAYIQSPKNLRRVLTSSNRDGYFISRSCSLLRNLLLVPSIQLDLQIMLLEKLPEYFEINPEFAGTSVSLGDDVSRLIINHLRWLDFIVDSSSFSDKLIQVLSISPLHLKKEIIGSLPEIIGDQNSKVVVDSLEQMLQDDSAIIVPVLDSLSNFHLDGDLKEQVITIALSCIRTIDGEHVPYLLRFLLLSATPANSRRIISGIREQLKLLGLFNYCASQNKNKLKGKSHVKSIDYSILDTLRSGLRFNKNLCQDIIKELSCLHRPQDHKAIDIWFLILIYMNGEISKKMIENIFKKKVVDECIQEVMVDQCFHENASLVQDYFPAFLSIAEYLLTCKEQRARQFGIHMYNSLFEEFVDNYARQEILGTLVTHIGSGISFEVTSALEILKLLVSKYALDLIPLSSHINGVLDYMEGFSIGNLHKVYEVFSLLALSANSSKNHFGSSVANELLMIVRKQLNHTSMSYKKMGLVGTLKIVSCMGSVNSVACSEQTQKSSIKEALELLRTSLDSCRETISLLILFYDEMTVMLEKIDLHPSILEWVGKHVGEFESIFLLDLEGGQLPSRDSHDGLEGELWMNLDGDISPICVNIFPLIFSSSQSTFPEILPANFRLLSAIERLTNQGSMGGIDALLGCPLHLPSSKYFFKASWETLTQKQRHMACLSIYYAANWIRELVNAFCTQVAGEFEYSSQTTKEDVIEKLLKRLRNLVFLEGLLSNLLKSSSISLPELHHCHLEYSGLSSLKYSFGYRGRNVSKKSNALTSSRIKKNKKMTKSQMCSATDGKLRQPTVLEMLKKAGGVTSQELPSDDSGSPSLKGQKSESEDQHPCDYSETELVEVSAAADMLALQRFKFRPLHLRCYSIFTLSKSPSSCCSDPLAELPLYLYLLRDLHYKLDTFIIPDGGSIVVPDFLGITLDGFFTSIWPLLPSLKKHLDTAVCIIREGDENCPAHWETQSVSAGNPHFPSLILSKFSSSTLFIKEVLHLLCKMLNLPDIQTNRDLLSDLLRAFQPNTGPDVALSGMKPRPLPDSIEYLYYGAFSFLESFLDIDYSFSFLVASEALLALESLSSLPQKCTHKLGSNRKGLNFGFEESVLMNLQRRLGVSAEKLLKHDWDAKNVEEGWKSKGERLQKILCIYLENSDSTLDLLNDIACSILPQVSLKSSCDEEVQHGFTTLCSATYLMWCRVLHEVNLTTLNALVKEILSSKPIATMGSECARKLLMKLQLSVNVVVSLVNISRTHDKVSVHAMAVKYGGKFIDSFLKAFDFLQAYFQVHNELIVQLVRELQKATRTIQTLCSEAKGMKQMAITSKIPTTKRSLERFLFQVKALVASSSGCTFWMGNLKHKDLTGQVISSQAYIDEQNQNADEDSREVSEDDEVPNADNEETE</sequence>
<dbReference type="GO" id="GO:0031573">
    <property type="term" value="P:mitotic intra-S DNA damage checkpoint signaling"/>
    <property type="evidence" value="ECO:0007669"/>
    <property type="project" value="TreeGrafter"/>
</dbReference>
<evidence type="ECO:0000313" key="7">
    <source>
        <dbReference type="EMBL" id="KAK4748135.1"/>
    </source>
</evidence>
<evidence type="ECO:0000256" key="4">
    <source>
        <dbReference type="ARBA" id="ARBA00023242"/>
    </source>
</evidence>
<evidence type="ECO:0000256" key="5">
    <source>
        <dbReference type="ARBA" id="ARBA00093456"/>
    </source>
</evidence>
<keyword evidence="3" id="KW-0832">Ubl conjugation</keyword>
<evidence type="ECO:0000256" key="3">
    <source>
        <dbReference type="ARBA" id="ARBA00022843"/>
    </source>
</evidence>
<comment type="caution">
    <text evidence="7">The sequence shown here is derived from an EMBL/GenBank/DDBJ whole genome shotgun (WGS) entry which is preliminary data.</text>
</comment>
<dbReference type="EMBL" id="JAXIOK010000019">
    <property type="protein sequence ID" value="KAK4748135.1"/>
    <property type="molecule type" value="Genomic_DNA"/>
</dbReference>
<proteinExistence type="inferred from homology"/>
<dbReference type="GO" id="GO:0036297">
    <property type="term" value="P:interstrand cross-link repair"/>
    <property type="evidence" value="ECO:0007669"/>
    <property type="project" value="TreeGrafter"/>
</dbReference>